<gene>
    <name evidence="1" type="ORF">P9B03_08810</name>
</gene>
<accession>A0AAW9NRM8</accession>
<keyword evidence="2" id="KW-1185">Reference proteome</keyword>
<protein>
    <submittedName>
        <fullName evidence="1">Uncharacterized protein</fullName>
    </submittedName>
</protein>
<proteinExistence type="predicted"/>
<dbReference type="AlphaFoldDB" id="A0AAW9NRM8"/>
<dbReference type="EMBL" id="JARSFG010000012">
    <property type="protein sequence ID" value="MEC1178580.1"/>
    <property type="molecule type" value="Genomic_DNA"/>
</dbReference>
<reference evidence="1 2" key="1">
    <citation type="submission" date="2023-03" db="EMBL/GenBank/DDBJ databases">
        <title>Bacillus Genome Sequencing.</title>
        <authorList>
            <person name="Dunlap C."/>
        </authorList>
    </citation>
    <scope>NUCLEOTIDE SEQUENCE [LARGE SCALE GENOMIC DNA]</scope>
    <source>
        <strain evidence="1 2">B-59205</strain>
    </source>
</reference>
<evidence type="ECO:0000313" key="1">
    <source>
        <dbReference type="EMBL" id="MEC1178580.1"/>
    </source>
</evidence>
<organism evidence="1 2">
    <name type="scientific">Metasolibacillus meyeri</name>
    <dbReference type="NCBI Taxonomy" id="1071052"/>
    <lineage>
        <taxon>Bacteria</taxon>
        <taxon>Bacillati</taxon>
        <taxon>Bacillota</taxon>
        <taxon>Bacilli</taxon>
        <taxon>Bacillales</taxon>
        <taxon>Caryophanaceae</taxon>
        <taxon>Metasolibacillus</taxon>
    </lineage>
</organism>
<evidence type="ECO:0000313" key="2">
    <source>
        <dbReference type="Proteomes" id="UP001344888"/>
    </source>
</evidence>
<comment type="caution">
    <text evidence="1">The sequence shown here is derived from an EMBL/GenBank/DDBJ whole genome shotgun (WGS) entry which is preliminary data.</text>
</comment>
<dbReference type="Proteomes" id="UP001344888">
    <property type="component" value="Unassembled WGS sequence"/>
</dbReference>
<name>A0AAW9NRM8_9BACL</name>
<sequence length="128" mass="14709">MGRTYSAQNIASYIVYDLNETSTFVNAQAIQSVLAIVEKMWMKVFGHSAFLEATCDLSNGYIVKEVYDAYVEHGDNHIALPAKEWFLRYGEFQLIQRTYAVPAFSAVEEKIVQSILQNYRRRQLTQVS</sequence>
<dbReference type="RefSeq" id="WP_107840060.1">
    <property type="nucleotide sequence ID" value="NZ_JARSFG010000012.1"/>
</dbReference>